<evidence type="ECO:0000256" key="1">
    <source>
        <dbReference type="SAM" id="Phobius"/>
    </source>
</evidence>
<dbReference type="RefSeq" id="XP_066713491.1">
    <property type="nucleotide sequence ID" value="XM_066859902.1"/>
</dbReference>
<reference evidence="2 3" key="1">
    <citation type="submission" date="2023-01" db="EMBL/GenBank/DDBJ databases">
        <title>Analysis of 21 Apiospora genomes using comparative genomics revels a genus with tremendous synthesis potential of carbohydrate active enzymes and secondary metabolites.</title>
        <authorList>
            <person name="Sorensen T."/>
        </authorList>
    </citation>
    <scope>NUCLEOTIDE SEQUENCE [LARGE SCALE GENOMIC DNA]</scope>
    <source>
        <strain evidence="2 3">CBS 135458</strain>
    </source>
</reference>
<proteinExistence type="predicted"/>
<dbReference type="EMBL" id="JAQQWL010000009">
    <property type="protein sequence ID" value="KAK8058045.1"/>
    <property type="molecule type" value="Genomic_DNA"/>
</dbReference>
<evidence type="ECO:0000313" key="2">
    <source>
        <dbReference type="EMBL" id="KAK8058045.1"/>
    </source>
</evidence>
<keyword evidence="1" id="KW-0812">Transmembrane</keyword>
<sequence>MFGLGSATPEASILMPAATGRNLGAGMFVWIMVLLGEHKSLGAFFLCWTWTGIADFKVLYGHPKAEKRMLGVNVCYTAALGVLGAFLIGYAP</sequence>
<gene>
    <name evidence="2" type="ORF">PG994_008493</name>
</gene>
<evidence type="ECO:0000313" key="3">
    <source>
        <dbReference type="Proteomes" id="UP001480595"/>
    </source>
</evidence>
<dbReference type="Proteomes" id="UP001480595">
    <property type="component" value="Unassembled WGS sequence"/>
</dbReference>
<comment type="caution">
    <text evidence="2">The sequence shown here is derived from an EMBL/GenBank/DDBJ whole genome shotgun (WGS) entry which is preliminary data.</text>
</comment>
<dbReference type="InterPro" id="IPR025363">
    <property type="entry name" value="DUF4267"/>
</dbReference>
<organism evidence="2 3">
    <name type="scientific">Apiospora phragmitis</name>
    <dbReference type="NCBI Taxonomy" id="2905665"/>
    <lineage>
        <taxon>Eukaryota</taxon>
        <taxon>Fungi</taxon>
        <taxon>Dikarya</taxon>
        <taxon>Ascomycota</taxon>
        <taxon>Pezizomycotina</taxon>
        <taxon>Sordariomycetes</taxon>
        <taxon>Xylariomycetidae</taxon>
        <taxon>Amphisphaeriales</taxon>
        <taxon>Apiosporaceae</taxon>
        <taxon>Apiospora</taxon>
    </lineage>
</organism>
<dbReference type="GeneID" id="92092965"/>
<keyword evidence="3" id="KW-1185">Reference proteome</keyword>
<keyword evidence="1" id="KW-0472">Membrane</keyword>
<feature type="transmembrane region" description="Helical" evidence="1">
    <location>
        <begin position="72"/>
        <end position="91"/>
    </location>
</feature>
<protein>
    <submittedName>
        <fullName evidence="2">Uncharacterized protein</fullName>
    </submittedName>
</protein>
<accession>A0ABR1UGK7</accession>
<keyword evidence="1" id="KW-1133">Transmembrane helix</keyword>
<name>A0ABR1UGK7_9PEZI</name>
<dbReference type="Pfam" id="PF14087">
    <property type="entry name" value="DUF4267"/>
    <property type="match status" value="1"/>
</dbReference>